<evidence type="ECO:0000256" key="6">
    <source>
        <dbReference type="ARBA" id="ARBA00022989"/>
    </source>
</evidence>
<reference evidence="10" key="1">
    <citation type="submission" date="2021-01" db="EMBL/GenBank/DDBJ databases">
        <authorList>
            <person name="Corre E."/>
            <person name="Pelletier E."/>
            <person name="Niang G."/>
            <person name="Scheremetjew M."/>
            <person name="Finn R."/>
            <person name="Kale V."/>
            <person name="Holt S."/>
            <person name="Cochrane G."/>
            <person name="Meng A."/>
            <person name="Brown T."/>
            <person name="Cohen L."/>
        </authorList>
    </citation>
    <scope>NUCLEOTIDE SEQUENCE</scope>
    <source>
        <strain evidence="10">UTEX LB 2760</strain>
    </source>
</reference>
<gene>
    <name evidence="10" type="ORF">RMAR0315_LOCUS11880</name>
</gene>
<evidence type="ECO:0000256" key="7">
    <source>
        <dbReference type="ARBA" id="ARBA00023136"/>
    </source>
</evidence>
<dbReference type="GO" id="GO:0005787">
    <property type="term" value="C:signal peptidase complex"/>
    <property type="evidence" value="ECO:0007669"/>
    <property type="project" value="InterPro"/>
</dbReference>
<keyword evidence="3 9" id="KW-0812">Transmembrane</keyword>
<evidence type="ECO:0000256" key="3">
    <source>
        <dbReference type="ARBA" id="ARBA00022692"/>
    </source>
</evidence>
<comment type="subcellular location">
    <subcellularLocation>
        <location evidence="1">Endoplasmic reticulum membrane</location>
        <topology evidence="1">Single-pass type II membrane protein</topology>
    </subcellularLocation>
</comment>
<protein>
    <recommendedName>
        <fullName evidence="8">Signal peptidase complex subunit 3</fullName>
    </recommendedName>
</protein>
<keyword evidence="7 9" id="KW-0472">Membrane</keyword>
<dbReference type="GO" id="GO:0006465">
    <property type="term" value="P:signal peptide processing"/>
    <property type="evidence" value="ECO:0007669"/>
    <property type="project" value="InterPro"/>
</dbReference>
<keyword evidence="6 9" id="KW-1133">Transmembrane helix</keyword>
<accession>A0A7S0BT12</accession>
<evidence type="ECO:0000256" key="9">
    <source>
        <dbReference type="SAM" id="Phobius"/>
    </source>
</evidence>
<name>A0A7S0BT12_9RHOD</name>
<dbReference type="EMBL" id="HBEK01021671">
    <property type="protein sequence ID" value="CAD8401876.1"/>
    <property type="molecule type" value="Transcribed_RNA"/>
</dbReference>
<dbReference type="GO" id="GO:0045047">
    <property type="term" value="P:protein targeting to ER"/>
    <property type="evidence" value="ECO:0007669"/>
    <property type="project" value="TreeGrafter"/>
</dbReference>
<evidence type="ECO:0000256" key="5">
    <source>
        <dbReference type="ARBA" id="ARBA00022968"/>
    </source>
</evidence>
<evidence type="ECO:0000256" key="2">
    <source>
        <dbReference type="ARBA" id="ARBA00009289"/>
    </source>
</evidence>
<evidence type="ECO:0000256" key="8">
    <source>
        <dbReference type="ARBA" id="ARBA00029556"/>
    </source>
</evidence>
<dbReference type="InterPro" id="IPR007653">
    <property type="entry name" value="SPC3"/>
</dbReference>
<dbReference type="PANTHER" id="PTHR12804:SF0">
    <property type="entry name" value="SIGNAL PEPTIDASE COMPLEX SUBUNIT 3"/>
    <property type="match status" value="1"/>
</dbReference>
<proteinExistence type="inferred from homology"/>
<keyword evidence="4" id="KW-0256">Endoplasmic reticulum</keyword>
<evidence type="ECO:0000313" key="10">
    <source>
        <dbReference type="EMBL" id="CAD8401876.1"/>
    </source>
</evidence>
<dbReference type="AlphaFoldDB" id="A0A7S0BT12"/>
<sequence length="172" mass="19721">MNSLTSRINTLGTHAVTYLAAMAVVIIVTSYVTPRPVPEVDLSVKSVKTFQVSWRERNDQAALIFNFQTDLRTLMDWNVFGIYASVVVDYETDLYEKNEIVIWDSVITKKQKALIKKSADFAKYMLKDYGHDLRGKQLSLRLKYVVMPFVGAIQAYEIESNKTFTMPKNYTS</sequence>
<dbReference type="PIRSF" id="PIRSF016089">
    <property type="entry name" value="SPC22"/>
    <property type="match status" value="1"/>
</dbReference>
<evidence type="ECO:0000256" key="4">
    <source>
        <dbReference type="ARBA" id="ARBA00022824"/>
    </source>
</evidence>
<comment type="similarity">
    <text evidence="2">Belongs to the SPCS3 family.</text>
</comment>
<keyword evidence="5" id="KW-0735">Signal-anchor</keyword>
<dbReference type="Pfam" id="PF04573">
    <property type="entry name" value="SPC22"/>
    <property type="match status" value="1"/>
</dbReference>
<evidence type="ECO:0000256" key="1">
    <source>
        <dbReference type="ARBA" id="ARBA00004648"/>
    </source>
</evidence>
<dbReference type="PANTHER" id="PTHR12804">
    <property type="entry name" value="MICROSOMAL SIGNAL PEPTIDASE 23 KD SUBUNIT SPC22/23"/>
    <property type="match status" value="1"/>
</dbReference>
<organism evidence="10">
    <name type="scientific">Rhodosorus marinus</name>
    <dbReference type="NCBI Taxonomy" id="101924"/>
    <lineage>
        <taxon>Eukaryota</taxon>
        <taxon>Rhodophyta</taxon>
        <taxon>Stylonematophyceae</taxon>
        <taxon>Stylonematales</taxon>
        <taxon>Stylonemataceae</taxon>
        <taxon>Rhodosorus</taxon>
    </lineage>
</organism>
<feature type="transmembrane region" description="Helical" evidence="9">
    <location>
        <begin position="12"/>
        <end position="32"/>
    </location>
</feature>